<name>A3LXB2_PICST</name>
<dbReference type="HOGENOM" id="CLU_010194_1_1_1"/>
<dbReference type="InParanoid" id="A3LXB2"/>
<protein>
    <submittedName>
        <fullName evidence="4">Peroxisomal 2,4-dienoyl-CoA reductase</fullName>
        <ecNumber evidence="4">1.1.1.100</ecNumber>
    </submittedName>
</protein>
<reference evidence="4 5" key="1">
    <citation type="journal article" date="2007" name="Nat. Biotechnol.">
        <title>Genome sequence of the lignocellulose-bioconverting and xylose-fermenting yeast Pichia stipitis.</title>
        <authorList>
            <person name="Jeffries T.W."/>
            <person name="Grigoriev I.V."/>
            <person name="Grimwood J."/>
            <person name="Laplaza J.M."/>
            <person name="Aerts A."/>
            <person name="Salamov A."/>
            <person name="Schmutz J."/>
            <person name="Lindquist E."/>
            <person name="Dehal P."/>
            <person name="Shapiro H."/>
            <person name="Jin Y.S."/>
            <person name="Passoth V."/>
            <person name="Richardson P.M."/>
        </authorList>
    </citation>
    <scope>NUCLEOTIDE SEQUENCE [LARGE SCALE GENOMIC DNA]</scope>
    <source>
        <strain evidence="5">ATCC 58785 / CBS 6054 / NBRC 10063 / NRRL Y-11545</strain>
    </source>
</reference>
<accession>A3LXB2</accession>
<dbReference type="GO" id="GO:0004316">
    <property type="term" value="F:3-oxoacyl-[acyl-carrier-protein] reductase (NADPH) activity"/>
    <property type="evidence" value="ECO:0007669"/>
    <property type="project" value="UniProtKB-EC"/>
</dbReference>
<dbReference type="RefSeq" id="XP_001385804.1">
    <property type="nucleotide sequence ID" value="XM_001385767.1"/>
</dbReference>
<evidence type="ECO:0000313" key="5">
    <source>
        <dbReference type="Proteomes" id="UP000002258"/>
    </source>
</evidence>
<evidence type="ECO:0000256" key="3">
    <source>
        <dbReference type="ARBA" id="ARBA00023002"/>
    </source>
</evidence>
<gene>
    <name evidence="4" type="primary">SPS24</name>
    <name evidence="4" type="ORF">PICST_61314</name>
</gene>
<dbReference type="PANTHER" id="PTHR43618:SF12">
    <property type="entry name" value="OXIDOREDUCTASE, SHORT-CHAIN DEHYDROGENASE_REDUCTASE FAMILY (AFU_ORTHOLOGUE AFUA_1G14540)"/>
    <property type="match status" value="1"/>
</dbReference>
<keyword evidence="5" id="KW-1185">Reference proteome</keyword>
<dbReference type="PRINTS" id="PR00081">
    <property type="entry name" value="GDHRDH"/>
</dbReference>
<dbReference type="KEGG" id="pic:PICST_61314"/>
<evidence type="ECO:0000256" key="2">
    <source>
        <dbReference type="ARBA" id="ARBA00022857"/>
    </source>
</evidence>
<sequence length="269" mass="28022">MVDYNVNGKVAVVTGGTRGLGLYCAEAFVLNGASVVAITSRKADACAQSKKYLEDVAAKNGKKVKIISIPADLTVEAEAKKFFDDVASQVDRVDIVIANAGASWGAPLDTHPISAIKKVLNLNVVAVFHTIQLFAPLLEKSGTAEDPSRILIMSSVASLAANDPVGTYGYLASKAGVSHLGKNLAVQLGPKNITVNSLAPGFFPSKMSAGLLEAAGSIMVDTNPRGRLGVKEDIQNATLFLCAKQSGYINGIVLPIDGGAHLNNPSSKF</sequence>
<comment type="similarity">
    <text evidence="1">Belongs to the short-chain dehydrogenases/reductases (SDR) family.</text>
</comment>
<keyword evidence="3 4" id="KW-0560">Oxidoreductase</keyword>
<dbReference type="InterPro" id="IPR052178">
    <property type="entry name" value="Sec_Metab_Biosynth_SDR"/>
</dbReference>
<dbReference type="eggNOG" id="KOG0725">
    <property type="taxonomic scope" value="Eukaryota"/>
</dbReference>
<dbReference type="Gene3D" id="3.40.50.720">
    <property type="entry name" value="NAD(P)-binding Rossmann-like Domain"/>
    <property type="match status" value="1"/>
</dbReference>
<evidence type="ECO:0000256" key="1">
    <source>
        <dbReference type="ARBA" id="ARBA00006484"/>
    </source>
</evidence>
<evidence type="ECO:0000313" key="4">
    <source>
        <dbReference type="EMBL" id="ABN67775.1"/>
    </source>
</evidence>
<dbReference type="PANTHER" id="PTHR43618">
    <property type="entry name" value="7-ALPHA-HYDROXYSTEROID DEHYDROGENASE"/>
    <property type="match status" value="1"/>
</dbReference>
<dbReference type="Pfam" id="PF13561">
    <property type="entry name" value="adh_short_C2"/>
    <property type="match status" value="1"/>
</dbReference>
<proteinExistence type="inferred from homology"/>
<dbReference type="EC" id="1.1.1.100" evidence="4"/>
<organism evidence="4 5">
    <name type="scientific">Scheffersomyces stipitis (strain ATCC 58785 / CBS 6054 / NBRC 10063 / NRRL Y-11545)</name>
    <name type="common">Yeast</name>
    <name type="synonym">Pichia stipitis</name>
    <dbReference type="NCBI Taxonomy" id="322104"/>
    <lineage>
        <taxon>Eukaryota</taxon>
        <taxon>Fungi</taxon>
        <taxon>Dikarya</taxon>
        <taxon>Ascomycota</taxon>
        <taxon>Saccharomycotina</taxon>
        <taxon>Pichiomycetes</taxon>
        <taxon>Debaryomycetaceae</taxon>
        <taxon>Scheffersomyces</taxon>
    </lineage>
</organism>
<dbReference type="GeneID" id="4840187"/>
<dbReference type="OMA" id="EFHSCDV"/>
<dbReference type="STRING" id="322104.A3LXB2"/>
<dbReference type="Proteomes" id="UP000002258">
    <property type="component" value="Chromosome 6"/>
</dbReference>
<dbReference type="OrthoDB" id="294295at2759"/>
<keyword evidence="2" id="KW-0521">NADP</keyword>
<dbReference type="SUPFAM" id="SSF51735">
    <property type="entry name" value="NAD(P)-binding Rossmann-fold domains"/>
    <property type="match status" value="1"/>
</dbReference>
<dbReference type="AlphaFoldDB" id="A3LXB2"/>
<dbReference type="EMBL" id="CP000500">
    <property type="protein sequence ID" value="ABN67775.1"/>
    <property type="molecule type" value="Genomic_DNA"/>
</dbReference>
<dbReference type="InterPro" id="IPR002347">
    <property type="entry name" value="SDR_fam"/>
</dbReference>
<dbReference type="InterPro" id="IPR036291">
    <property type="entry name" value="NAD(P)-bd_dom_sf"/>
</dbReference>
<dbReference type="FunFam" id="3.40.50.720:FF:000084">
    <property type="entry name" value="Short-chain dehydrogenase reductase"/>
    <property type="match status" value="1"/>
</dbReference>